<keyword evidence="2" id="KW-1185">Reference proteome</keyword>
<comment type="caution">
    <text evidence="1">The sequence shown here is derived from an EMBL/GenBank/DDBJ whole genome shotgun (WGS) entry which is preliminary data.</text>
</comment>
<sequence length="135" mass="15101">MKVKNGPITRAQRRKIKMLEDNGMVAFFEEALKSKLQGFEGQERATKLFSMCSISKDQSREQIGGEIGKVLEGKHPTANDSPASTVASRLLPAPSLEVVENCLPITFVCNLIVWRLDFSQGCLELKKEEQFRATK</sequence>
<evidence type="ECO:0000313" key="2">
    <source>
        <dbReference type="Proteomes" id="UP001060085"/>
    </source>
</evidence>
<name>A0ACC0BFY5_CATRO</name>
<dbReference type="Proteomes" id="UP001060085">
    <property type="component" value="Linkage Group LG03"/>
</dbReference>
<accession>A0ACC0BFY5</accession>
<dbReference type="EMBL" id="CM044703">
    <property type="protein sequence ID" value="KAI5671545.1"/>
    <property type="molecule type" value="Genomic_DNA"/>
</dbReference>
<organism evidence="1 2">
    <name type="scientific">Catharanthus roseus</name>
    <name type="common">Madagascar periwinkle</name>
    <name type="synonym">Vinca rosea</name>
    <dbReference type="NCBI Taxonomy" id="4058"/>
    <lineage>
        <taxon>Eukaryota</taxon>
        <taxon>Viridiplantae</taxon>
        <taxon>Streptophyta</taxon>
        <taxon>Embryophyta</taxon>
        <taxon>Tracheophyta</taxon>
        <taxon>Spermatophyta</taxon>
        <taxon>Magnoliopsida</taxon>
        <taxon>eudicotyledons</taxon>
        <taxon>Gunneridae</taxon>
        <taxon>Pentapetalae</taxon>
        <taxon>asterids</taxon>
        <taxon>lamiids</taxon>
        <taxon>Gentianales</taxon>
        <taxon>Apocynaceae</taxon>
        <taxon>Rauvolfioideae</taxon>
        <taxon>Vinceae</taxon>
        <taxon>Catharanthinae</taxon>
        <taxon>Catharanthus</taxon>
    </lineage>
</organism>
<proteinExistence type="predicted"/>
<gene>
    <name evidence="1" type="ORF">M9H77_11909</name>
</gene>
<evidence type="ECO:0000313" key="1">
    <source>
        <dbReference type="EMBL" id="KAI5671545.1"/>
    </source>
</evidence>
<protein>
    <submittedName>
        <fullName evidence="1">Uncharacterized protein</fullName>
    </submittedName>
</protein>
<reference evidence="2" key="1">
    <citation type="journal article" date="2023" name="Nat. Plants">
        <title>Single-cell RNA sequencing provides a high-resolution roadmap for understanding the multicellular compartmentation of specialized metabolism.</title>
        <authorList>
            <person name="Sun S."/>
            <person name="Shen X."/>
            <person name="Li Y."/>
            <person name="Li Y."/>
            <person name="Wang S."/>
            <person name="Li R."/>
            <person name="Zhang H."/>
            <person name="Shen G."/>
            <person name="Guo B."/>
            <person name="Wei J."/>
            <person name="Xu J."/>
            <person name="St-Pierre B."/>
            <person name="Chen S."/>
            <person name="Sun C."/>
        </authorList>
    </citation>
    <scope>NUCLEOTIDE SEQUENCE [LARGE SCALE GENOMIC DNA]</scope>
</reference>